<sequence>MLGPRLASSTTVPSSDLHSGFRSAVAAILQRGRGSSYLESWQRCGRQDLLVEAGDQRDPSLLPHIPGAAPRPETGGQLLQCRKHDPLPADCMVSSINGSDSNWPGRTCGSAFRSTQMLLSGQVSRWMEALREGRRLGGTRGHSQRHLNTRPRLQVCGLVGSFFGAKASNGRQGRRGGAPASTAPAANLQELMRAGRVRYAPGRSLPGLDDAIKATQSNTGHGTCPPQTQPFPAPWP</sequence>
<dbReference type="EMBL" id="LSBH01000003">
    <property type="protein sequence ID" value="OAQ81923.1"/>
    <property type="molecule type" value="Genomic_DNA"/>
</dbReference>
<feature type="compositionally biased region" description="Pro residues" evidence="1">
    <location>
        <begin position="227"/>
        <end position="236"/>
    </location>
</feature>
<accession>A0A179GX96</accession>
<dbReference type="Proteomes" id="UP000078240">
    <property type="component" value="Unassembled WGS sequence"/>
</dbReference>
<name>A0A179GX96_PURLI</name>
<organism evidence="2 3">
    <name type="scientific">Purpureocillium lilacinum</name>
    <name type="common">Paecilomyces lilacinus</name>
    <dbReference type="NCBI Taxonomy" id="33203"/>
    <lineage>
        <taxon>Eukaryota</taxon>
        <taxon>Fungi</taxon>
        <taxon>Dikarya</taxon>
        <taxon>Ascomycota</taxon>
        <taxon>Pezizomycotina</taxon>
        <taxon>Sordariomycetes</taxon>
        <taxon>Hypocreomycetidae</taxon>
        <taxon>Hypocreales</taxon>
        <taxon>Ophiocordycipitaceae</taxon>
        <taxon>Purpureocillium</taxon>
    </lineage>
</organism>
<dbReference type="AlphaFoldDB" id="A0A179GX96"/>
<proteinExistence type="predicted"/>
<feature type="region of interest" description="Disordered" evidence="1">
    <location>
        <begin position="203"/>
        <end position="236"/>
    </location>
</feature>
<evidence type="ECO:0000313" key="3">
    <source>
        <dbReference type="Proteomes" id="UP000078240"/>
    </source>
</evidence>
<evidence type="ECO:0000313" key="2">
    <source>
        <dbReference type="EMBL" id="OAQ81923.1"/>
    </source>
</evidence>
<comment type="caution">
    <text evidence="2">The sequence shown here is derived from an EMBL/GenBank/DDBJ whole genome shotgun (WGS) entry which is preliminary data.</text>
</comment>
<gene>
    <name evidence="2" type="ORF">VFPBJ_04507</name>
</gene>
<protein>
    <submittedName>
        <fullName evidence="2">Uncharacterized protein</fullName>
    </submittedName>
</protein>
<evidence type="ECO:0000256" key="1">
    <source>
        <dbReference type="SAM" id="MobiDB-lite"/>
    </source>
</evidence>
<reference evidence="2 3" key="1">
    <citation type="submission" date="2016-01" db="EMBL/GenBank/DDBJ databases">
        <title>Biosynthesis of antibiotic leucinostatins and their inhibition on Phytophthora in bio-control Purpureocillium lilacinum.</title>
        <authorList>
            <person name="Wang G."/>
            <person name="Liu Z."/>
            <person name="Lin R."/>
            <person name="Li E."/>
            <person name="Mao Z."/>
            <person name="Ling J."/>
            <person name="Yin W."/>
            <person name="Xie B."/>
        </authorList>
    </citation>
    <scope>NUCLEOTIDE SEQUENCE [LARGE SCALE GENOMIC DNA]</scope>
    <source>
        <strain evidence="2">PLBJ-1</strain>
    </source>
</reference>